<evidence type="ECO:0000313" key="1">
    <source>
        <dbReference type="EMBL" id="MBM9468225.1"/>
    </source>
</evidence>
<dbReference type="AlphaFoldDB" id="A0A938Y9A9"/>
<evidence type="ECO:0000313" key="2">
    <source>
        <dbReference type="Proteomes" id="UP000663792"/>
    </source>
</evidence>
<dbReference type="Proteomes" id="UP000663792">
    <property type="component" value="Unassembled WGS sequence"/>
</dbReference>
<keyword evidence="2" id="KW-1185">Reference proteome</keyword>
<dbReference type="EMBL" id="JAERWK010000016">
    <property type="protein sequence ID" value="MBM9468225.1"/>
    <property type="molecule type" value="Genomic_DNA"/>
</dbReference>
<accession>A0A938Y9A9</accession>
<sequence length="159" mass="17360">MDTVETVDRIEQSIEIAAPPERVFALISEPGWFINDERLVDHRIEQISDTVHVVHDPAHGSFAFATVALDPPRAATFRWIQSLEHAADPSAPSTLIEFTVADLDDGRVRLTVVESGFASLPGDAAEARQRIEGNTKGWIIELALARDALQGGSGDHQRA</sequence>
<reference evidence="1" key="1">
    <citation type="submission" date="2021-01" db="EMBL/GenBank/DDBJ databases">
        <title>YIM 132084 draft genome.</title>
        <authorList>
            <person name="An D."/>
        </authorList>
    </citation>
    <scope>NUCLEOTIDE SEQUENCE</scope>
    <source>
        <strain evidence="1">YIM 132084</strain>
    </source>
</reference>
<dbReference type="RefSeq" id="WP_205261164.1">
    <property type="nucleotide sequence ID" value="NZ_JAERWK010000016.1"/>
</dbReference>
<proteinExistence type="predicted"/>
<dbReference type="SUPFAM" id="SSF55961">
    <property type="entry name" value="Bet v1-like"/>
    <property type="match status" value="1"/>
</dbReference>
<name>A0A938Y9A9_9ACTN</name>
<comment type="caution">
    <text evidence="1">The sequence shown here is derived from an EMBL/GenBank/DDBJ whole genome shotgun (WGS) entry which is preliminary data.</text>
</comment>
<dbReference type="Gene3D" id="3.30.530.20">
    <property type="match status" value="1"/>
</dbReference>
<dbReference type="InterPro" id="IPR023393">
    <property type="entry name" value="START-like_dom_sf"/>
</dbReference>
<gene>
    <name evidence="1" type="ORF">JL106_13145</name>
</gene>
<organism evidence="1 2">
    <name type="scientific">Nakamurella leprariae</name>
    <dbReference type="NCBI Taxonomy" id="2803911"/>
    <lineage>
        <taxon>Bacteria</taxon>
        <taxon>Bacillati</taxon>
        <taxon>Actinomycetota</taxon>
        <taxon>Actinomycetes</taxon>
        <taxon>Nakamurellales</taxon>
        <taxon>Nakamurellaceae</taxon>
        <taxon>Nakamurella</taxon>
    </lineage>
</organism>
<evidence type="ECO:0008006" key="3">
    <source>
        <dbReference type="Google" id="ProtNLM"/>
    </source>
</evidence>
<protein>
    <recommendedName>
        <fullName evidence="3">ATPase</fullName>
    </recommendedName>
</protein>